<name>A0ABR9SYG6_9PSED</name>
<keyword evidence="1" id="KW-1133">Transmembrane helix</keyword>
<keyword evidence="1" id="KW-0472">Membrane</keyword>
<evidence type="ECO:0000256" key="1">
    <source>
        <dbReference type="SAM" id="Phobius"/>
    </source>
</evidence>
<evidence type="ECO:0000313" key="2">
    <source>
        <dbReference type="EMBL" id="MBE8593966.1"/>
    </source>
</evidence>
<reference evidence="2 3" key="1">
    <citation type="submission" date="2020-10" db="EMBL/GenBank/DDBJ databases">
        <title>The draft genomes of Cyclamen pathogen Pseudomonas sp.</title>
        <authorList>
            <person name="Fujikawa T."/>
            <person name="Sawada H."/>
        </authorList>
    </citation>
    <scope>NUCLEOTIDE SEQUENCE [LARGE SCALE GENOMIC DNA]</scope>
    <source>
        <strain evidence="2 3">MAFF 301449</strain>
    </source>
</reference>
<dbReference type="RefSeq" id="WP_193862458.1">
    <property type="nucleotide sequence ID" value="NZ_JADDUM010000228.1"/>
</dbReference>
<accession>A0ABR9SYG6</accession>
<protein>
    <submittedName>
        <fullName evidence="2">ABC transporter permease</fullName>
    </submittedName>
</protein>
<feature type="transmembrane region" description="Helical" evidence="1">
    <location>
        <begin position="61"/>
        <end position="80"/>
    </location>
</feature>
<feature type="transmembrane region" description="Helical" evidence="1">
    <location>
        <begin position="100"/>
        <end position="124"/>
    </location>
</feature>
<keyword evidence="3" id="KW-1185">Reference proteome</keyword>
<evidence type="ECO:0000313" key="3">
    <source>
        <dbReference type="Proteomes" id="UP000613075"/>
    </source>
</evidence>
<keyword evidence="1" id="KW-0812">Transmembrane</keyword>
<organism evidence="2 3">
    <name type="scientific">Pseudomonas cyclaminis</name>
    <dbReference type="NCBI Taxonomy" id="2781239"/>
    <lineage>
        <taxon>Bacteria</taxon>
        <taxon>Pseudomonadati</taxon>
        <taxon>Pseudomonadota</taxon>
        <taxon>Gammaproteobacteria</taxon>
        <taxon>Pseudomonadales</taxon>
        <taxon>Pseudomonadaceae</taxon>
        <taxon>Pseudomonas</taxon>
    </lineage>
</organism>
<dbReference type="Proteomes" id="UP000613075">
    <property type="component" value="Unassembled WGS sequence"/>
</dbReference>
<sequence>MNRYSFVKPVLLASLFVKEQLKEPVALFWSVLSPSVTYYLITYSRGANKYAPNDYLSSASWFYSFVASSVALFGLAFYIVGRRESGFLRSFVYTNDNKIVFLFGHFLAYSIISLVYCCVFYVLTRSYNGVPELEELFGILGRFYICFLLFSIPALLLTLAPLGFQNSSTVFSIVSLAMLALGIVSIGTSSPFLERVSFFNPMWWANHIMLVGVAECWFIALVIGASFFVSLWLVFRFLTINPVWSRY</sequence>
<feature type="transmembrane region" description="Helical" evidence="1">
    <location>
        <begin position="21"/>
        <end position="41"/>
    </location>
</feature>
<feature type="transmembrane region" description="Helical" evidence="1">
    <location>
        <begin position="136"/>
        <end position="157"/>
    </location>
</feature>
<feature type="transmembrane region" description="Helical" evidence="1">
    <location>
        <begin position="169"/>
        <end position="188"/>
    </location>
</feature>
<proteinExistence type="predicted"/>
<comment type="caution">
    <text evidence="2">The sequence shown here is derived from an EMBL/GenBank/DDBJ whole genome shotgun (WGS) entry which is preliminary data.</text>
</comment>
<gene>
    <name evidence="2" type="ORF">IQK56_25320</name>
</gene>
<dbReference type="EMBL" id="JADDUM010000228">
    <property type="protein sequence ID" value="MBE8593966.1"/>
    <property type="molecule type" value="Genomic_DNA"/>
</dbReference>
<feature type="transmembrane region" description="Helical" evidence="1">
    <location>
        <begin position="208"/>
        <end position="235"/>
    </location>
</feature>